<evidence type="ECO:0000313" key="2">
    <source>
        <dbReference type="Proteomes" id="UP000828350"/>
    </source>
</evidence>
<evidence type="ECO:0000313" key="1">
    <source>
        <dbReference type="EMBL" id="UEN68802.1"/>
    </source>
</evidence>
<proteinExistence type="predicted"/>
<accession>A0AAE9C5C5</accession>
<reference evidence="1" key="1">
    <citation type="submission" date="2021-06" db="EMBL/GenBank/DDBJ databases">
        <authorList>
            <person name="Tinney K.R."/>
            <person name="Subramanian S."/>
            <person name="Parent K.N."/>
        </authorList>
    </citation>
    <scope>NUCLEOTIDE SEQUENCE</scope>
</reference>
<name>A0AAE9C5C5_9CAUD</name>
<gene>
    <name evidence="1" type="ORF">Moo19_gp6</name>
</gene>
<dbReference type="Proteomes" id="UP000828350">
    <property type="component" value="Segment"/>
</dbReference>
<sequence>MNLTKIHVTPTKMVNCPITKKLFTVSSDILILVPDLDSFHEVKGQEMLLNKKWEVHLLEPGKELRWLGMYSPWHLNTDSYRLTFTDHIAVYTPRP</sequence>
<dbReference type="EMBL" id="MZ358387">
    <property type="protein sequence ID" value="UEN68802.1"/>
    <property type="molecule type" value="Genomic_DNA"/>
</dbReference>
<protein>
    <submittedName>
        <fullName evidence="1">Uncharacterized protein</fullName>
    </submittedName>
</protein>
<keyword evidence="2" id="KW-1185">Reference proteome</keyword>
<organism evidence="1 2">
    <name type="scientific">Shigella virus Moo19</name>
    <dbReference type="NCBI Taxonomy" id="2886042"/>
    <lineage>
        <taxon>Viruses</taxon>
        <taxon>Duplodnaviria</taxon>
        <taxon>Heunggongvirae</taxon>
        <taxon>Uroviricota</taxon>
        <taxon>Caudoviricetes</taxon>
        <taxon>Schitoviridae</taxon>
        <taxon>Enquatrovirinae</taxon>
        <taxon>Moovirus</taxon>
        <taxon>Moovirus moo</taxon>
    </lineage>
</organism>